<keyword evidence="15" id="KW-0443">Lipid metabolism</keyword>
<evidence type="ECO:0000256" key="19">
    <source>
        <dbReference type="PROSITE-ProRule" id="PRU00175"/>
    </source>
</evidence>
<evidence type="ECO:0000313" key="23">
    <source>
        <dbReference type="EMBL" id="KAE9526609.1"/>
    </source>
</evidence>
<dbReference type="GO" id="GO:0061630">
    <property type="term" value="F:ubiquitin protein ligase activity"/>
    <property type="evidence" value="ECO:0007669"/>
    <property type="project" value="UniProtKB-EC"/>
</dbReference>
<dbReference type="InterPro" id="IPR036291">
    <property type="entry name" value="NAD(P)-bd_dom_sf"/>
</dbReference>
<evidence type="ECO:0000256" key="12">
    <source>
        <dbReference type="ARBA" id="ARBA00022833"/>
    </source>
</evidence>
<keyword evidence="11" id="KW-0833">Ubl conjugation pathway</keyword>
<evidence type="ECO:0000256" key="4">
    <source>
        <dbReference type="ARBA" id="ARBA00005928"/>
    </source>
</evidence>
<keyword evidence="6" id="KW-0444">Lipid biosynthesis</keyword>
<dbReference type="InterPro" id="IPR013083">
    <property type="entry name" value="Znf_RING/FYVE/PHD"/>
</dbReference>
<dbReference type="Pfam" id="PF26192">
    <property type="entry name" value="RNF157-like_N"/>
    <property type="match status" value="1"/>
</dbReference>
<accession>A0A6G0T7X2</accession>
<evidence type="ECO:0000256" key="7">
    <source>
        <dbReference type="ARBA" id="ARBA00022679"/>
    </source>
</evidence>
<dbReference type="GO" id="GO:0005886">
    <property type="term" value="C:plasma membrane"/>
    <property type="evidence" value="ECO:0007669"/>
    <property type="project" value="TreeGrafter"/>
</dbReference>
<feature type="region of interest" description="Disordered" evidence="20">
    <location>
        <begin position="955"/>
        <end position="975"/>
    </location>
</feature>
<evidence type="ECO:0000256" key="10">
    <source>
        <dbReference type="ARBA" id="ARBA00022771"/>
    </source>
</evidence>
<dbReference type="SUPFAM" id="SSF69318">
    <property type="entry name" value="Integrin alpha N-terminal domain"/>
    <property type="match status" value="1"/>
</dbReference>
<feature type="non-terminal residue" evidence="23">
    <location>
        <position position="1605"/>
    </location>
</feature>
<keyword evidence="16 21" id="KW-0472">Membrane</keyword>
<dbReference type="InterPro" id="IPR024881">
    <property type="entry name" value="Tip"/>
</dbReference>
<dbReference type="PROSITE" id="PS50089">
    <property type="entry name" value="ZF_RING_2"/>
    <property type="match status" value="1"/>
</dbReference>
<dbReference type="SUPFAM" id="SSF57850">
    <property type="entry name" value="RING/U-box"/>
    <property type="match status" value="1"/>
</dbReference>
<feature type="transmembrane region" description="Helical" evidence="21">
    <location>
        <begin position="1554"/>
        <end position="1578"/>
    </location>
</feature>
<dbReference type="GO" id="GO:0008270">
    <property type="term" value="F:zinc ion binding"/>
    <property type="evidence" value="ECO:0007669"/>
    <property type="project" value="UniProtKB-KW"/>
</dbReference>
<dbReference type="GO" id="GO:0006629">
    <property type="term" value="P:lipid metabolic process"/>
    <property type="evidence" value="ECO:0007669"/>
    <property type="project" value="UniProtKB-KW"/>
</dbReference>
<dbReference type="Pfam" id="PF03015">
    <property type="entry name" value="Sterile"/>
    <property type="match status" value="1"/>
</dbReference>
<evidence type="ECO:0000256" key="13">
    <source>
        <dbReference type="ARBA" id="ARBA00022857"/>
    </source>
</evidence>
<evidence type="ECO:0000256" key="8">
    <source>
        <dbReference type="ARBA" id="ARBA00022692"/>
    </source>
</evidence>
<evidence type="ECO:0000256" key="21">
    <source>
        <dbReference type="SAM" id="Phobius"/>
    </source>
</evidence>
<evidence type="ECO:0000256" key="1">
    <source>
        <dbReference type="ARBA" id="ARBA00000900"/>
    </source>
</evidence>
<dbReference type="FunFam" id="3.30.40.10:FF:000013">
    <property type="entry name" value="E3 ubiquitin-protein ligase MGRN1 isoform 1"/>
    <property type="match status" value="1"/>
</dbReference>
<evidence type="ECO:0000256" key="16">
    <source>
        <dbReference type="ARBA" id="ARBA00023136"/>
    </source>
</evidence>
<dbReference type="InterPro" id="IPR028994">
    <property type="entry name" value="Integrin_alpha_N"/>
</dbReference>
<keyword evidence="24" id="KW-1185">Reference proteome</keyword>
<comment type="subcellular location">
    <subcellularLocation>
        <location evidence="2">Membrane</location>
        <topology evidence="2">Multi-pass membrane protein</topology>
    </subcellularLocation>
    <subcellularLocation>
        <location evidence="3">Membrane</location>
        <topology evidence="3">Single-pass type I membrane protein</topology>
    </subcellularLocation>
</comment>
<keyword evidence="8 21" id="KW-0812">Transmembrane</keyword>
<keyword evidence="7" id="KW-0808">Transferase</keyword>
<dbReference type="SMART" id="SM00184">
    <property type="entry name" value="RING"/>
    <property type="match status" value="1"/>
</dbReference>
<dbReference type="EMBL" id="VYZN01000054">
    <property type="protein sequence ID" value="KAE9526609.1"/>
    <property type="molecule type" value="Genomic_DNA"/>
</dbReference>
<dbReference type="FunFam" id="3.40.50.720:FF:000143">
    <property type="entry name" value="Fatty acyl-CoA reductase"/>
    <property type="match status" value="1"/>
</dbReference>
<feature type="compositionally biased region" description="Basic and acidic residues" evidence="20">
    <location>
        <begin position="927"/>
        <end position="940"/>
    </location>
</feature>
<dbReference type="InterPro" id="IPR058981">
    <property type="entry name" value="MGRN1/RNF157-like_N"/>
</dbReference>
<dbReference type="CDD" id="cd09071">
    <property type="entry name" value="FAR_C"/>
    <property type="match status" value="1"/>
</dbReference>
<evidence type="ECO:0000256" key="2">
    <source>
        <dbReference type="ARBA" id="ARBA00004141"/>
    </source>
</evidence>
<dbReference type="Gene3D" id="3.40.50.720">
    <property type="entry name" value="NAD(P)-binding Rossmann-like Domain"/>
    <property type="match status" value="1"/>
</dbReference>
<dbReference type="InterPro" id="IPR033640">
    <property type="entry name" value="FAR_C"/>
</dbReference>
<evidence type="ECO:0000256" key="14">
    <source>
        <dbReference type="ARBA" id="ARBA00022989"/>
    </source>
</evidence>
<evidence type="ECO:0000313" key="24">
    <source>
        <dbReference type="Proteomes" id="UP000475862"/>
    </source>
</evidence>
<comment type="similarity">
    <text evidence="5">Belongs to the TIP family.</text>
</comment>
<dbReference type="GO" id="GO:0016567">
    <property type="term" value="P:protein ubiquitination"/>
    <property type="evidence" value="ECO:0007669"/>
    <property type="project" value="UniProtKB-ARBA"/>
</dbReference>
<keyword evidence="9" id="KW-0479">Metal-binding</keyword>
<dbReference type="CDD" id="cd05236">
    <property type="entry name" value="FAR-N_SDR_e"/>
    <property type="match status" value="1"/>
</dbReference>
<comment type="caution">
    <text evidence="23">The sequence shown here is derived from an EMBL/GenBank/DDBJ whole genome shotgun (WGS) entry which is preliminary data.</text>
</comment>
<keyword evidence="12" id="KW-0862">Zinc</keyword>
<keyword evidence="13" id="KW-0521">NADP</keyword>
<reference evidence="23 24" key="1">
    <citation type="submission" date="2019-08" db="EMBL/GenBank/DDBJ databases">
        <title>The genome of the soybean aphid Biotype 1, its phylome, world population structure and adaptation to the North American continent.</title>
        <authorList>
            <person name="Giordano R."/>
            <person name="Donthu R.K."/>
            <person name="Hernandez A.G."/>
            <person name="Wright C.L."/>
            <person name="Zimin A.V."/>
        </authorList>
    </citation>
    <scope>NUCLEOTIDE SEQUENCE [LARGE SCALE GENOMIC DNA]</scope>
    <source>
        <tissue evidence="23">Whole aphids</tissue>
    </source>
</reference>
<evidence type="ECO:0000256" key="20">
    <source>
        <dbReference type="SAM" id="MobiDB-lite"/>
    </source>
</evidence>
<dbReference type="Pfam" id="PF07993">
    <property type="entry name" value="NAD_binding_4"/>
    <property type="match status" value="1"/>
</dbReference>
<evidence type="ECO:0000256" key="18">
    <source>
        <dbReference type="ARBA" id="ARBA00052530"/>
    </source>
</evidence>
<evidence type="ECO:0000259" key="22">
    <source>
        <dbReference type="PROSITE" id="PS50089"/>
    </source>
</evidence>
<dbReference type="InterPro" id="IPR057089">
    <property type="entry name" value="C2_TIP"/>
</dbReference>
<dbReference type="OrthoDB" id="10250728at2759"/>
<dbReference type="SUPFAM" id="SSF51735">
    <property type="entry name" value="NAD(P)-binding Rossmann-fold domains"/>
    <property type="match status" value="1"/>
</dbReference>
<keyword evidence="14 21" id="KW-1133">Transmembrane helix</keyword>
<dbReference type="InterPro" id="IPR001841">
    <property type="entry name" value="Znf_RING"/>
</dbReference>
<dbReference type="Pfam" id="PF13920">
    <property type="entry name" value="zf-C3HC4_3"/>
    <property type="match status" value="1"/>
</dbReference>
<evidence type="ECO:0000256" key="6">
    <source>
        <dbReference type="ARBA" id="ARBA00022516"/>
    </source>
</evidence>
<feature type="compositionally biased region" description="Low complexity" evidence="20">
    <location>
        <begin position="908"/>
        <end position="926"/>
    </location>
</feature>
<dbReference type="InterPro" id="IPR013120">
    <property type="entry name" value="FAR_NAD-bd"/>
</dbReference>
<feature type="region of interest" description="Disordered" evidence="20">
    <location>
        <begin position="902"/>
        <end position="940"/>
    </location>
</feature>
<comment type="catalytic activity">
    <reaction evidence="1">
        <text>S-ubiquitinyl-[E2 ubiquitin-conjugating enzyme]-L-cysteine + [acceptor protein]-L-lysine = [E2 ubiquitin-conjugating enzyme]-L-cysteine + N(6)-ubiquitinyl-[acceptor protein]-L-lysine.</text>
        <dbReference type="EC" id="2.3.2.27"/>
    </reaction>
</comment>
<protein>
    <recommendedName>
        <fullName evidence="22">RING-type domain-containing protein</fullName>
    </recommendedName>
</protein>
<evidence type="ECO:0000256" key="17">
    <source>
        <dbReference type="ARBA" id="ARBA00023180"/>
    </source>
</evidence>
<comment type="similarity">
    <text evidence="4">Belongs to the fatty acyl-CoA reductase family.</text>
</comment>
<proteinExistence type="inferred from homology"/>
<evidence type="ECO:0000256" key="3">
    <source>
        <dbReference type="ARBA" id="ARBA00004479"/>
    </source>
</evidence>
<dbReference type="Pfam" id="PF23122">
    <property type="entry name" value="C2_ITFG1"/>
    <property type="match status" value="1"/>
</dbReference>
<sequence length="1605" mass="180765">MNCCIYFDSNSEVFFKPLRYNITFLFTDTSVMDTYYESAPQLSEIQSFYNDTTVFLTGATGFMGNLILDKLIRTCSGVKKIYILIREKKGKTTEERFKQLFDDPVFELMKKEQPNFLEKIHAVIGDCALPNLGIEEKYINILKDEVNIVIHSAATVRFDEQLRTAVNINIIALQDILKISQEIKNLKALVHISTAYSNCAGREVVDEIFYKPPISGEKLSQVVNNLDDEYINRITPSILGEWPNTYAMTKAIAEGEIITHGKGLPIGVIRPSMIIATDTEPVPGWINNFYGPTGVVAATGIGLMRCMHADPNKIADIVPGDYVSNAVLACAWDIHNIWKDNNFKDLTKADDLDKKTFVPPIYNFVSSSVNPLTWGEFSMLNKKYGCEVPSVKAISPILLRISKRKIEYQILCFLLHIIPGFIIDSLAKLTGRKPLLMDGYRKMHKFSDVISYFSLKSWKFNDNNTRSLIQKLSKLDQTLFSFDLNKLSWDEYFKKHVLGIRMYIIKDPLETLPEGRRRNQKLCIAYYTLLSFLAANKMGAFTSRQNTRVEEVDNNSNNAYKYPPKSGNYFSTHFIMGGEKFDTPQPEAYLFGENMDLNFFSKCPTTFPYPPPEVGEPTKPLKSLVNIRKESLRFVRTEEDFTPSGVSFNCRDPSMTSEVYHYKRGSNQQFIQPLHMFDPSIYSTEDLTYAFNKEVIPIAIHCVAHDTSEETRQSHTTIAVVEQYSDGSYILKALKQKLFVDGLCYLLQEIYGIENKTPDLKDSADEDLEDGSSECVICMSDMRDTLILPCRHLCLCQSCADSLRYQANNCPICRVPFRALLQIKALQKTLDNNHRIDLRTPYGYETVPLIEALNGPNFRRYSNATKVPSDPLLESSPDSQCAGLTMSKMSLDRLSRKKSCSLDSHGESLSLSDNSLSSNAAASNSDKSSKGSNKDEIKPKIPIKCKDKVRVINEKANPEEETQDEDSEAEKMSPLLDSEKSIEKKVEHPPQPAMVEKKEINVILNHGAEDAECYGECAARMLVTHQNEKPQLSISQERVSLPGTPMSTVSQRSSGESYTSVGSSRLLLAAYEKTTPIFLLVALSHTCVSIDITYPVFGYYVQGQPAAFGDFDSDELTDMFVLKDQGRSIEIMFGSNVEPFLKPGTQTKCKFNKHQITSVVPGDFNGDALMDLLVTVKNITTSGAFSNWFKTSEQNNDLDVHILWGGLSVLACPNEDKPLFTIVDQPLVINYDTNMIVDLFGVKKMANGTTQRMFWLFNSTGNFTEMPMENHESVPIRIPQSHGFVDIGGDVAPDLYLTTTNGYEVWLSDSEAGAFIYNQTISFPDNLKVSNVGQTAFMDLQLKGRMDHIVPVCFDSQCTNSTIYFYDSTRWYNLGINFHNGNSVWGFVPPMPNVPYLEAITVRPGDFNMDGYPDLLGTLCLGGNSKKTKVMVVTGLTNSKYEMLPSRLGKKSRTFGTNLPGPKVSYLTTTQDGYPRQGIATQLPQSAYYSLYLPYTIFGLGRTPNFVDELTVSVLNETRSWTQIIPNSQMVVIPNPINDPSRWNAKLFVTPSRLIFQSAAALAGTCLLILIIIGVLYFKERQEDRIEKRQEAHKFHFDAIRYKSI</sequence>
<dbReference type="PANTHER" id="PTHR13412:SF0">
    <property type="entry name" value="T-CELL IMMUNOMODULATORY PROTEIN"/>
    <property type="match status" value="1"/>
</dbReference>
<name>A0A6G0T7X2_APHGL</name>
<comment type="catalytic activity">
    <reaction evidence="18">
        <text>a long-chain fatty acyl-CoA + 2 NADPH + 2 H(+) = a long-chain primary fatty alcohol + 2 NADP(+) + CoA</text>
        <dbReference type="Rhea" id="RHEA:52716"/>
        <dbReference type="ChEBI" id="CHEBI:15378"/>
        <dbReference type="ChEBI" id="CHEBI:57287"/>
        <dbReference type="ChEBI" id="CHEBI:57783"/>
        <dbReference type="ChEBI" id="CHEBI:58349"/>
        <dbReference type="ChEBI" id="CHEBI:77396"/>
        <dbReference type="ChEBI" id="CHEBI:83139"/>
        <dbReference type="EC" id="1.2.1.84"/>
    </reaction>
</comment>
<dbReference type="Gene3D" id="3.30.40.10">
    <property type="entry name" value="Zinc/RING finger domain, C3HC4 (zinc finger)"/>
    <property type="match status" value="1"/>
</dbReference>
<feature type="domain" description="RING-type" evidence="22">
    <location>
        <begin position="775"/>
        <end position="814"/>
    </location>
</feature>
<keyword evidence="10 19" id="KW-0863">Zinc-finger</keyword>
<evidence type="ECO:0000256" key="5">
    <source>
        <dbReference type="ARBA" id="ARBA00006496"/>
    </source>
</evidence>
<dbReference type="Proteomes" id="UP000475862">
    <property type="component" value="Unassembled WGS sequence"/>
</dbReference>
<feature type="compositionally biased region" description="Acidic residues" evidence="20">
    <location>
        <begin position="959"/>
        <end position="968"/>
    </location>
</feature>
<evidence type="ECO:0000256" key="9">
    <source>
        <dbReference type="ARBA" id="ARBA00022723"/>
    </source>
</evidence>
<dbReference type="GO" id="GO:0102965">
    <property type="term" value="F:alcohol-forming long-chain fatty acyl-CoA reductase activity"/>
    <property type="evidence" value="ECO:0007669"/>
    <property type="project" value="UniProtKB-EC"/>
</dbReference>
<dbReference type="PANTHER" id="PTHR13412">
    <property type="entry name" value="T-CELL IMMUNOMODULATORY PROTEIN HOMOLOG"/>
    <property type="match status" value="1"/>
</dbReference>
<organism evidence="23 24">
    <name type="scientific">Aphis glycines</name>
    <name type="common">Soybean aphid</name>
    <dbReference type="NCBI Taxonomy" id="307491"/>
    <lineage>
        <taxon>Eukaryota</taxon>
        <taxon>Metazoa</taxon>
        <taxon>Ecdysozoa</taxon>
        <taxon>Arthropoda</taxon>
        <taxon>Hexapoda</taxon>
        <taxon>Insecta</taxon>
        <taxon>Pterygota</taxon>
        <taxon>Neoptera</taxon>
        <taxon>Paraneoptera</taxon>
        <taxon>Hemiptera</taxon>
        <taxon>Sternorrhyncha</taxon>
        <taxon>Aphidomorpha</taxon>
        <taxon>Aphidoidea</taxon>
        <taxon>Aphididae</taxon>
        <taxon>Aphidini</taxon>
        <taxon>Aphis</taxon>
        <taxon>Aphis</taxon>
    </lineage>
</organism>
<evidence type="ECO:0000256" key="15">
    <source>
        <dbReference type="ARBA" id="ARBA00023098"/>
    </source>
</evidence>
<keyword evidence="17" id="KW-0325">Glycoprotein</keyword>
<gene>
    <name evidence="23" type="ORF">AGLY_013257</name>
</gene>
<evidence type="ECO:0000256" key="11">
    <source>
        <dbReference type="ARBA" id="ARBA00022786"/>
    </source>
</evidence>